<proteinExistence type="predicted"/>
<name>A0A8S5Q7C0_9CAUD</name>
<dbReference type="EMBL" id="BK015595">
    <property type="protein sequence ID" value="DAE14858.1"/>
    <property type="molecule type" value="Genomic_DNA"/>
</dbReference>
<evidence type="ECO:0000313" key="2">
    <source>
        <dbReference type="EMBL" id="DAE14858.1"/>
    </source>
</evidence>
<feature type="region of interest" description="Disordered" evidence="1">
    <location>
        <begin position="331"/>
        <end position="354"/>
    </location>
</feature>
<protein>
    <submittedName>
        <fullName evidence="2">Uncharacterized protein</fullName>
    </submittedName>
</protein>
<sequence length="354" mass="40930">MKEILKSRKVLAEVNGFNIMSDTLYEVVGKHDGSAPQAFQDANIAKAPFPENATHVCCPWDDFSKAYNTGFYPRSRCYNGLDKNEIDKLVKQRVDNIMKPFEEMSQMDLSQTNLEFWDDAKDKIFMGKVYNTANTVDLFYLYLAVFSGMLTPQEMDGDPIFMNSMFCFVEKDNMKDFVQQREINKMNISYKFISALKKGGDDRQAVIDLLLYIGIVTRPDFTEDEYYTGSLSNWMNEKKTNVDYLLDIWDRSLEGDFKEVLEFYRIVNVLQRNGRINMTPSGLQYNGQIIGPDVRTSAEFLATKKDFINIKANVLDEYEEIISMSNIDNKSKTKKVKDIKKKDDVEEGDKVKEE</sequence>
<accession>A0A8S5Q7C0</accession>
<reference evidence="2" key="1">
    <citation type="journal article" date="2021" name="Proc. Natl. Acad. Sci. U.S.A.">
        <title>A Catalog of Tens of Thousands of Viruses from Human Metagenomes Reveals Hidden Associations with Chronic Diseases.</title>
        <authorList>
            <person name="Tisza M.J."/>
            <person name="Buck C.B."/>
        </authorList>
    </citation>
    <scope>NUCLEOTIDE SEQUENCE</scope>
    <source>
        <strain evidence="2">CtUT63</strain>
    </source>
</reference>
<organism evidence="2">
    <name type="scientific">Podoviridae sp. ctUT63</name>
    <dbReference type="NCBI Taxonomy" id="2825253"/>
    <lineage>
        <taxon>Viruses</taxon>
        <taxon>Duplodnaviria</taxon>
        <taxon>Heunggongvirae</taxon>
        <taxon>Uroviricota</taxon>
        <taxon>Caudoviricetes</taxon>
    </lineage>
</organism>
<evidence type="ECO:0000256" key="1">
    <source>
        <dbReference type="SAM" id="MobiDB-lite"/>
    </source>
</evidence>
<feature type="compositionally biased region" description="Basic and acidic residues" evidence="1">
    <location>
        <begin position="340"/>
        <end position="354"/>
    </location>
</feature>